<dbReference type="Proteomes" id="UP000663887">
    <property type="component" value="Unassembled WGS sequence"/>
</dbReference>
<organism evidence="1 3">
    <name type="scientific">Rotaria magnacalcarata</name>
    <dbReference type="NCBI Taxonomy" id="392030"/>
    <lineage>
        <taxon>Eukaryota</taxon>
        <taxon>Metazoa</taxon>
        <taxon>Spiralia</taxon>
        <taxon>Gnathifera</taxon>
        <taxon>Rotifera</taxon>
        <taxon>Eurotatoria</taxon>
        <taxon>Bdelloidea</taxon>
        <taxon>Philodinida</taxon>
        <taxon>Philodinidae</taxon>
        <taxon>Rotaria</taxon>
    </lineage>
</organism>
<accession>A0A816XJT3</accession>
<comment type="caution">
    <text evidence="1">The sequence shown here is derived from an EMBL/GenBank/DDBJ whole genome shotgun (WGS) entry which is preliminary data.</text>
</comment>
<name>A0A816XJT3_9BILA</name>
<evidence type="ECO:0000313" key="3">
    <source>
        <dbReference type="Proteomes" id="UP000663887"/>
    </source>
</evidence>
<evidence type="ECO:0000313" key="1">
    <source>
        <dbReference type="EMBL" id="CAF2146343.1"/>
    </source>
</evidence>
<reference evidence="1" key="1">
    <citation type="submission" date="2021-02" db="EMBL/GenBank/DDBJ databases">
        <authorList>
            <person name="Nowell W R."/>
        </authorList>
    </citation>
    <scope>NUCLEOTIDE SEQUENCE</scope>
</reference>
<sequence>MRLRISRVKFQHLFHLATLVVVTFIVFRATSDLDVRLQNGASSSDCPFIRMAIINSVFYHAEVWYSYMYAATKCQWHVSLFTRVLPFNKNRDSSFANITSSWSRVLLSVAERHVGELLTSTTEICSHEIIFIGTLNISYLKRLLHVLSQECDRLKTYLVLIQLHEANRDLQQLNNTFKNLRFALNSTRIEIRLLALGLHVKKYAEIHIKERLQVDLWIPVFPLDLPVSDNTHDARGDLEFTVQGSLDPTRRDYKTFVNDIKRRADVLRQHRVIFNVIGQARILSVYKYLHSPHIRLLSKTHYIPASDYYGLIHKSVGMIPIFVNEHYYENTQSSTIGCSILTRTPMFASRRLLDTNGYLTEEAVWLKEENESDVEAVIQILSKYPSHDEFQEALYDKRKQLALLAESSYEKNRQTLFDYANELNIRKNRLMS</sequence>
<proteinExistence type="predicted"/>
<gene>
    <name evidence="2" type="ORF">UXM345_LOCUS24378</name>
    <name evidence="1" type="ORF">XDN619_LOCUS27817</name>
</gene>
<protein>
    <recommendedName>
        <fullName evidence="4">Glycosyltransferase family 1 protein</fullName>
    </recommendedName>
</protein>
<evidence type="ECO:0000313" key="2">
    <source>
        <dbReference type="EMBL" id="CAF4137592.1"/>
    </source>
</evidence>
<dbReference type="Proteomes" id="UP000663842">
    <property type="component" value="Unassembled WGS sequence"/>
</dbReference>
<evidence type="ECO:0008006" key="4">
    <source>
        <dbReference type="Google" id="ProtNLM"/>
    </source>
</evidence>
<dbReference type="EMBL" id="CAJOBF010004416">
    <property type="protein sequence ID" value="CAF4137592.1"/>
    <property type="molecule type" value="Genomic_DNA"/>
</dbReference>
<dbReference type="EMBL" id="CAJNRG010013210">
    <property type="protein sequence ID" value="CAF2146343.1"/>
    <property type="molecule type" value="Genomic_DNA"/>
</dbReference>
<dbReference type="AlphaFoldDB" id="A0A816XJT3"/>